<evidence type="ECO:0000313" key="1">
    <source>
        <dbReference type="EMBL" id="OQB74455.1"/>
    </source>
</evidence>
<gene>
    <name evidence="1" type="ORF">BWX89_00534</name>
</gene>
<accession>A0A1V6CC34</accession>
<proteinExistence type="predicted"/>
<dbReference type="Gene3D" id="2.40.160.100">
    <property type="match status" value="1"/>
</dbReference>
<organism evidence="1">
    <name type="scientific">candidate division TA06 bacterium ADurb.Bin131</name>
    <dbReference type="NCBI Taxonomy" id="1852827"/>
    <lineage>
        <taxon>Bacteria</taxon>
        <taxon>Bacteria division TA06</taxon>
    </lineage>
</organism>
<reference evidence="1" key="1">
    <citation type="submission" date="2017-02" db="EMBL/GenBank/DDBJ databases">
        <title>Delving into the versatile metabolic prowess of the omnipresent phylum Bacteroidetes.</title>
        <authorList>
            <person name="Nobu M.K."/>
            <person name="Mei R."/>
            <person name="Narihiro T."/>
            <person name="Kuroda K."/>
            <person name="Liu W.-T."/>
        </authorList>
    </citation>
    <scope>NUCLEOTIDE SEQUENCE</scope>
    <source>
        <strain evidence="1">ADurb.Bin131</strain>
    </source>
</reference>
<dbReference type="AlphaFoldDB" id="A0A1V6CC34"/>
<dbReference type="Proteomes" id="UP000485562">
    <property type="component" value="Unassembled WGS sequence"/>
</dbReference>
<comment type="caution">
    <text evidence="1">The sequence shown here is derived from an EMBL/GenBank/DDBJ whole genome shotgun (WGS) entry which is preliminary data.</text>
</comment>
<dbReference type="EMBL" id="MWDQ01000040">
    <property type="protein sequence ID" value="OQB74455.1"/>
    <property type="molecule type" value="Genomic_DNA"/>
</dbReference>
<protein>
    <recommendedName>
        <fullName evidence="2">Alginate export domain-containing protein</fullName>
    </recommendedName>
</protein>
<dbReference type="InterPro" id="IPR053728">
    <property type="entry name" value="Alginate_Permeability_Chnl"/>
</dbReference>
<evidence type="ECO:0008006" key="2">
    <source>
        <dbReference type="Google" id="ProtNLM"/>
    </source>
</evidence>
<name>A0A1V6CC34_UNCT6</name>
<sequence>MFNLTADETFGGVDDSVGNEIDLTISYAYSEDLTFGLELGYLMAGDYIEDTVGKRNDENAWQAIATMKVAF</sequence>